<dbReference type="InterPro" id="IPR036388">
    <property type="entry name" value="WH-like_DNA-bd_sf"/>
</dbReference>
<evidence type="ECO:0000313" key="3">
    <source>
        <dbReference type="Proteomes" id="UP000294927"/>
    </source>
</evidence>
<dbReference type="InterPro" id="IPR052526">
    <property type="entry name" value="HTH-type_Bedaq_tolerance"/>
</dbReference>
<dbReference type="PANTHER" id="PTHR39515">
    <property type="entry name" value="CONSERVED PROTEIN"/>
    <property type="match status" value="1"/>
</dbReference>
<dbReference type="PANTHER" id="PTHR39515:SF2">
    <property type="entry name" value="HTH-TYPE TRANSCRIPTIONAL REGULATOR RV0880"/>
    <property type="match status" value="1"/>
</dbReference>
<dbReference type="SMART" id="SM00347">
    <property type="entry name" value="HTH_MARR"/>
    <property type="match status" value="1"/>
</dbReference>
<dbReference type="Gene3D" id="1.10.10.10">
    <property type="entry name" value="Winged helix-like DNA-binding domain superfamily/Winged helix DNA-binding domain"/>
    <property type="match status" value="1"/>
</dbReference>
<comment type="caution">
    <text evidence="2">The sequence shown here is derived from an EMBL/GenBank/DDBJ whole genome shotgun (WGS) entry which is preliminary data.</text>
</comment>
<dbReference type="Pfam" id="PF12802">
    <property type="entry name" value="MarR_2"/>
    <property type="match status" value="1"/>
</dbReference>
<keyword evidence="2" id="KW-0238">DNA-binding</keyword>
<dbReference type="RefSeq" id="WP_133906419.1">
    <property type="nucleotide sequence ID" value="NZ_SOCP01000013.1"/>
</dbReference>
<feature type="domain" description="HTH marR-type" evidence="1">
    <location>
        <begin position="1"/>
        <end position="133"/>
    </location>
</feature>
<dbReference type="EMBL" id="SOCP01000013">
    <property type="protein sequence ID" value="TDV44833.1"/>
    <property type="molecule type" value="Genomic_DNA"/>
</dbReference>
<dbReference type="Proteomes" id="UP000294927">
    <property type="component" value="Unassembled WGS sequence"/>
</dbReference>
<dbReference type="PROSITE" id="PS50995">
    <property type="entry name" value="HTH_MARR_2"/>
    <property type="match status" value="1"/>
</dbReference>
<evidence type="ECO:0000313" key="2">
    <source>
        <dbReference type="EMBL" id="TDV44833.1"/>
    </source>
</evidence>
<reference evidence="2 3" key="1">
    <citation type="submission" date="2019-03" db="EMBL/GenBank/DDBJ databases">
        <title>Genomic Encyclopedia of Archaeal and Bacterial Type Strains, Phase II (KMG-II): from individual species to whole genera.</title>
        <authorList>
            <person name="Goeker M."/>
        </authorList>
    </citation>
    <scope>NUCLEOTIDE SEQUENCE [LARGE SCALE GENOMIC DNA]</scope>
    <source>
        <strain evidence="2 3">DSM 45499</strain>
    </source>
</reference>
<keyword evidence="3" id="KW-1185">Reference proteome</keyword>
<gene>
    <name evidence="2" type="ORF">CLV71_11392</name>
</gene>
<dbReference type="InterPro" id="IPR000835">
    <property type="entry name" value="HTH_MarR-typ"/>
</dbReference>
<dbReference type="GO" id="GO:0003677">
    <property type="term" value="F:DNA binding"/>
    <property type="evidence" value="ECO:0007669"/>
    <property type="project" value="UniProtKB-KW"/>
</dbReference>
<evidence type="ECO:0000259" key="1">
    <source>
        <dbReference type="PROSITE" id="PS50995"/>
    </source>
</evidence>
<name>A0A4R7V5T7_9PSEU</name>
<dbReference type="GO" id="GO:0003700">
    <property type="term" value="F:DNA-binding transcription factor activity"/>
    <property type="evidence" value="ECO:0007669"/>
    <property type="project" value="InterPro"/>
</dbReference>
<dbReference type="OrthoDB" id="8966183at2"/>
<organism evidence="2 3">
    <name type="scientific">Actinophytocola oryzae</name>
    <dbReference type="NCBI Taxonomy" id="502181"/>
    <lineage>
        <taxon>Bacteria</taxon>
        <taxon>Bacillati</taxon>
        <taxon>Actinomycetota</taxon>
        <taxon>Actinomycetes</taxon>
        <taxon>Pseudonocardiales</taxon>
        <taxon>Pseudonocardiaceae</taxon>
    </lineage>
</organism>
<dbReference type="SUPFAM" id="SSF46785">
    <property type="entry name" value="Winged helix' DNA-binding domain"/>
    <property type="match status" value="1"/>
</dbReference>
<proteinExistence type="predicted"/>
<dbReference type="InterPro" id="IPR036390">
    <property type="entry name" value="WH_DNA-bd_sf"/>
</dbReference>
<dbReference type="AlphaFoldDB" id="A0A4R7V5T7"/>
<sequence>MHPAVPDLSVAVEELVRFFRRLSPDTGLSLTAAATLSSLDRGGPARLTELAVQQGVTQPAMTQLVTRLQDAGLAERRPDADDGRVVLVHLTAAGRTELTRRRAIRTERLGELFDRLPDDQQAALVTALPAIHALIQPAEQVDDRPRAEGAHL</sequence>
<accession>A0A4R7V5T7</accession>
<protein>
    <submittedName>
        <fullName evidence="2">DNA-binding MarR family transcriptional regulator</fullName>
    </submittedName>
</protein>